<dbReference type="eggNOG" id="KOG2737">
    <property type="taxonomic scope" value="Eukaryota"/>
</dbReference>
<feature type="non-terminal residue" evidence="7">
    <location>
        <position position="132"/>
    </location>
</feature>
<dbReference type="InterPro" id="IPR052433">
    <property type="entry name" value="X-Pro_dipept-like"/>
</dbReference>
<evidence type="ECO:0000256" key="1">
    <source>
        <dbReference type="ARBA" id="ARBA00022670"/>
    </source>
</evidence>
<dbReference type="EMBL" id="DS470189">
    <property type="protein sequence ID" value="EDO29992.1"/>
    <property type="molecule type" value="Genomic_DNA"/>
</dbReference>
<sequence>FQRGPNTLSVSVSLFATNRKRLCERLRKNDKVAKGAMVLLQGGEEERRYCTDTDILFRQESFFHWAFGVLEPECFGAIEVDTGKSILFFPKLPEDYAIWLGKIYPKEHFKTKYEVDEVFFVHEVRTVLVFDH</sequence>
<dbReference type="GO" id="GO:0016805">
    <property type="term" value="F:dipeptidase activity"/>
    <property type="evidence" value="ECO:0007669"/>
    <property type="project" value="UniProtKB-KW"/>
</dbReference>
<dbReference type="OMA" id="MTEINMA"/>
<reference evidence="7 8" key="1">
    <citation type="journal article" date="2007" name="Science">
        <title>Sea anemone genome reveals ancestral eumetazoan gene repertoire and genomic organization.</title>
        <authorList>
            <person name="Putnam N.H."/>
            <person name="Srivastava M."/>
            <person name="Hellsten U."/>
            <person name="Dirks B."/>
            <person name="Chapman J."/>
            <person name="Salamov A."/>
            <person name="Terry A."/>
            <person name="Shapiro H."/>
            <person name="Lindquist E."/>
            <person name="Kapitonov V.V."/>
            <person name="Jurka J."/>
            <person name="Genikhovich G."/>
            <person name="Grigoriev I.V."/>
            <person name="Lucas S.M."/>
            <person name="Steele R.E."/>
            <person name="Finnerty J.R."/>
            <person name="Technau U."/>
            <person name="Martindale M.Q."/>
            <person name="Rokhsar D.S."/>
        </authorList>
    </citation>
    <scope>NUCLEOTIDE SEQUENCE [LARGE SCALE GENOMIC DNA]</scope>
    <source>
        <strain evidence="8">CH2 X CH6</strain>
    </source>
</reference>
<dbReference type="SUPFAM" id="SSF53092">
    <property type="entry name" value="Creatinase/prolidase N-terminal domain"/>
    <property type="match status" value="1"/>
</dbReference>
<name>A7T221_NEMVE</name>
<evidence type="ECO:0000256" key="3">
    <source>
        <dbReference type="ARBA" id="ARBA00022801"/>
    </source>
</evidence>
<evidence type="ECO:0000259" key="6">
    <source>
        <dbReference type="SMART" id="SM01011"/>
    </source>
</evidence>
<evidence type="ECO:0000256" key="5">
    <source>
        <dbReference type="ARBA" id="ARBA00023049"/>
    </source>
</evidence>
<dbReference type="SMART" id="SM01011">
    <property type="entry name" value="AMP_N"/>
    <property type="match status" value="1"/>
</dbReference>
<accession>A7T221</accession>
<dbReference type="Pfam" id="PF05195">
    <property type="entry name" value="AMP_N"/>
    <property type="match status" value="1"/>
</dbReference>
<dbReference type="Gene3D" id="3.40.350.10">
    <property type="entry name" value="Creatinase/prolidase N-terminal domain"/>
    <property type="match status" value="1"/>
</dbReference>
<keyword evidence="2" id="KW-0479">Metal-binding</keyword>
<proteinExistence type="predicted"/>
<evidence type="ECO:0000313" key="8">
    <source>
        <dbReference type="Proteomes" id="UP000001593"/>
    </source>
</evidence>
<dbReference type="Proteomes" id="UP000001593">
    <property type="component" value="Unassembled WGS sequence"/>
</dbReference>
<protein>
    <recommendedName>
        <fullName evidence="6">Aminopeptidase P N-terminal domain-containing protein</fullName>
    </recommendedName>
</protein>
<evidence type="ECO:0000256" key="2">
    <source>
        <dbReference type="ARBA" id="ARBA00022723"/>
    </source>
</evidence>
<organism evidence="7 8">
    <name type="scientific">Nematostella vectensis</name>
    <name type="common">Starlet sea anemone</name>
    <dbReference type="NCBI Taxonomy" id="45351"/>
    <lineage>
        <taxon>Eukaryota</taxon>
        <taxon>Metazoa</taxon>
        <taxon>Cnidaria</taxon>
        <taxon>Anthozoa</taxon>
        <taxon>Hexacorallia</taxon>
        <taxon>Actiniaria</taxon>
        <taxon>Edwardsiidae</taxon>
        <taxon>Nematostella</taxon>
    </lineage>
</organism>
<dbReference type="GO" id="GO:0030145">
    <property type="term" value="F:manganese ion binding"/>
    <property type="evidence" value="ECO:0007669"/>
    <property type="project" value="InterPro"/>
</dbReference>
<dbReference type="STRING" id="45351.A7T221"/>
<dbReference type="InParanoid" id="A7T221"/>
<dbReference type="PANTHER" id="PTHR48480:SF2">
    <property type="entry name" value="PEPTIDASE D"/>
    <property type="match status" value="1"/>
</dbReference>
<dbReference type="InterPro" id="IPR007865">
    <property type="entry name" value="Aminopep_P_N"/>
</dbReference>
<dbReference type="AlphaFoldDB" id="A7T221"/>
<dbReference type="HOGENOM" id="CLU_1922366_0_0_1"/>
<keyword evidence="1" id="KW-0645">Protease</keyword>
<keyword evidence="3" id="KW-0378">Hydrolase</keyword>
<gene>
    <name evidence="7" type="ORF">NEMVEDRAFT_v1g142551</name>
</gene>
<keyword evidence="5" id="KW-0482">Metalloprotease</keyword>
<keyword evidence="4" id="KW-0224">Dipeptidase</keyword>
<dbReference type="GO" id="GO:0006508">
    <property type="term" value="P:proteolysis"/>
    <property type="evidence" value="ECO:0007669"/>
    <property type="project" value="UniProtKB-KW"/>
</dbReference>
<dbReference type="PANTHER" id="PTHR48480">
    <property type="match status" value="1"/>
</dbReference>
<keyword evidence="8" id="KW-1185">Reference proteome</keyword>
<evidence type="ECO:0000313" key="7">
    <source>
        <dbReference type="EMBL" id="EDO29992.1"/>
    </source>
</evidence>
<dbReference type="PhylomeDB" id="A7T221"/>
<dbReference type="InterPro" id="IPR029149">
    <property type="entry name" value="Creatin/AminoP/Spt16_N"/>
</dbReference>
<feature type="domain" description="Aminopeptidase P N-terminal" evidence="6">
    <location>
        <begin position="10"/>
        <end position="131"/>
    </location>
</feature>
<dbReference type="GO" id="GO:0070006">
    <property type="term" value="F:metalloaminopeptidase activity"/>
    <property type="evidence" value="ECO:0007669"/>
    <property type="project" value="InterPro"/>
</dbReference>
<evidence type="ECO:0000256" key="4">
    <source>
        <dbReference type="ARBA" id="ARBA00022997"/>
    </source>
</evidence>